<dbReference type="SUPFAM" id="SSF56112">
    <property type="entry name" value="Protein kinase-like (PK-like)"/>
    <property type="match status" value="1"/>
</dbReference>
<keyword evidence="10" id="KW-1185">Reference proteome</keyword>
<dbReference type="STRING" id="52.CMC5_012850"/>
<keyword evidence="4 5" id="KW-0067">ATP-binding</keyword>
<keyword evidence="3" id="KW-0418">Kinase</keyword>
<feature type="binding site" evidence="5">
    <location>
        <position position="48"/>
    </location>
    <ligand>
        <name>ATP</name>
        <dbReference type="ChEBI" id="CHEBI:30616"/>
    </ligand>
</feature>
<feature type="region of interest" description="Disordered" evidence="6">
    <location>
        <begin position="331"/>
        <end position="366"/>
    </location>
</feature>
<dbReference type="InterPro" id="IPR000719">
    <property type="entry name" value="Prot_kinase_dom"/>
</dbReference>
<evidence type="ECO:0000256" key="3">
    <source>
        <dbReference type="ARBA" id="ARBA00022777"/>
    </source>
</evidence>
<dbReference type="SMART" id="SM00220">
    <property type="entry name" value="S_TKc"/>
    <property type="match status" value="1"/>
</dbReference>
<dbReference type="PROSITE" id="PS50011">
    <property type="entry name" value="PROTEIN_KINASE_DOM"/>
    <property type="match status" value="1"/>
</dbReference>
<dbReference type="CDD" id="cd14014">
    <property type="entry name" value="STKc_PknB_like"/>
    <property type="match status" value="1"/>
</dbReference>
<feature type="domain" description="Protein kinase" evidence="8">
    <location>
        <begin position="19"/>
        <end position="302"/>
    </location>
</feature>
<evidence type="ECO:0000259" key="8">
    <source>
        <dbReference type="PROSITE" id="PS50011"/>
    </source>
</evidence>
<dbReference type="OrthoDB" id="5497253at2"/>
<keyword evidence="7" id="KW-0812">Transmembrane</keyword>
<dbReference type="RefSeq" id="WP_050429562.1">
    <property type="nucleotide sequence ID" value="NZ_CP012159.1"/>
</dbReference>
<evidence type="ECO:0000313" key="10">
    <source>
        <dbReference type="Proteomes" id="UP000067626"/>
    </source>
</evidence>
<keyword evidence="7" id="KW-0472">Membrane</keyword>
<protein>
    <recommendedName>
        <fullName evidence="8">Protein kinase domain-containing protein</fullName>
    </recommendedName>
</protein>
<dbReference type="GO" id="GO:0004674">
    <property type="term" value="F:protein serine/threonine kinase activity"/>
    <property type="evidence" value="ECO:0007669"/>
    <property type="project" value="TreeGrafter"/>
</dbReference>
<dbReference type="Pfam" id="PF00069">
    <property type="entry name" value="Pkinase"/>
    <property type="match status" value="1"/>
</dbReference>
<dbReference type="PROSITE" id="PS00107">
    <property type="entry name" value="PROTEIN_KINASE_ATP"/>
    <property type="match status" value="1"/>
</dbReference>
<name>A0A0K1E8H3_CHOCO</name>
<evidence type="ECO:0000256" key="4">
    <source>
        <dbReference type="ARBA" id="ARBA00022840"/>
    </source>
</evidence>
<reference evidence="9 10" key="1">
    <citation type="submission" date="2015-07" db="EMBL/GenBank/DDBJ databases">
        <title>Genome analysis of myxobacterium Chondromyces crocatus Cm c5 reveals a high potential for natural compound synthesis and the genetic basis for the loss of fruiting body formation.</title>
        <authorList>
            <person name="Zaburannyi N."/>
            <person name="Bunk B."/>
            <person name="Maier J."/>
            <person name="Overmann J."/>
            <person name="Mueller R."/>
        </authorList>
    </citation>
    <scope>NUCLEOTIDE SEQUENCE [LARGE SCALE GENOMIC DNA]</scope>
    <source>
        <strain evidence="9 10">Cm c5</strain>
    </source>
</reference>
<dbReference type="Gene3D" id="1.10.510.10">
    <property type="entry name" value="Transferase(Phosphotransferase) domain 1"/>
    <property type="match status" value="1"/>
</dbReference>
<dbReference type="GO" id="GO:0005524">
    <property type="term" value="F:ATP binding"/>
    <property type="evidence" value="ECO:0007669"/>
    <property type="project" value="UniProtKB-UniRule"/>
</dbReference>
<dbReference type="AlphaFoldDB" id="A0A0K1E8H3"/>
<dbReference type="Gene3D" id="3.30.200.20">
    <property type="entry name" value="Phosphorylase Kinase, domain 1"/>
    <property type="match status" value="1"/>
</dbReference>
<dbReference type="InterPro" id="IPR008271">
    <property type="entry name" value="Ser/Thr_kinase_AS"/>
</dbReference>
<feature type="transmembrane region" description="Helical" evidence="7">
    <location>
        <begin position="400"/>
        <end position="421"/>
    </location>
</feature>
<evidence type="ECO:0000256" key="5">
    <source>
        <dbReference type="PROSITE-ProRule" id="PRU10141"/>
    </source>
</evidence>
<dbReference type="InterPro" id="IPR011009">
    <property type="entry name" value="Kinase-like_dom_sf"/>
</dbReference>
<keyword evidence="2 5" id="KW-0547">Nucleotide-binding</keyword>
<proteinExistence type="predicted"/>
<sequence>MNDGDRRGVSDTLLWGTPYRVHRWLGRGGSGDVFEAEHQHLARSVVVKVLHPDLCREPRGMERMRLEAQVLARLSHPNLVAVRDFGVTAEGRAYLVMERLRGRTFDDELRARGKLPVQEAISYVVQALTGLAAVHAVGIVHRDVKLENLFVCEPDATGHRVVKLLDFGAIKLLSPSLPIAAAFATAQGVLLGSPRYLAPEQLTTGIVDARADLYAMGIALYALLTGRGPFAPAQRLTDILHAHTSEVPAPPSRWAPEIPPYLDHLVLQALEKDPAHRFSSAAAFATALTQAATAMATPHPVPAASRASSLPGALNPLVVCASRPSLLAGVASDRSSSPAASASYESPSRPVDPLPSLAPGHAHQAPVTRWAVTEPLDPRHVLAAAWPGLQPPQRRHGRRLGFWAMGSALLGFAVAMLLHTWH</sequence>
<gene>
    <name evidence="9" type="ORF">CMC5_012850</name>
</gene>
<evidence type="ECO:0000256" key="6">
    <source>
        <dbReference type="SAM" id="MobiDB-lite"/>
    </source>
</evidence>
<evidence type="ECO:0000256" key="2">
    <source>
        <dbReference type="ARBA" id="ARBA00022741"/>
    </source>
</evidence>
<feature type="compositionally biased region" description="Low complexity" evidence="6">
    <location>
        <begin position="331"/>
        <end position="349"/>
    </location>
</feature>
<evidence type="ECO:0000256" key="7">
    <source>
        <dbReference type="SAM" id="Phobius"/>
    </source>
</evidence>
<dbReference type="PANTHER" id="PTHR43289">
    <property type="entry name" value="MITOGEN-ACTIVATED PROTEIN KINASE KINASE KINASE 20-RELATED"/>
    <property type="match status" value="1"/>
</dbReference>
<dbReference type="Proteomes" id="UP000067626">
    <property type="component" value="Chromosome"/>
</dbReference>
<dbReference type="PANTHER" id="PTHR43289:SF6">
    <property type="entry name" value="SERINE_THREONINE-PROTEIN KINASE NEKL-3"/>
    <property type="match status" value="1"/>
</dbReference>
<dbReference type="EMBL" id="CP012159">
    <property type="protein sequence ID" value="AKT37155.1"/>
    <property type="molecule type" value="Genomic_DNA"/>
</dbReference>
<dbReference type="KEGG" id="ccro:CMC5_012850"/>
<organism evidence="9 10">
    <name type="scientific">Chondromyces crocatus</name>
    <dbReference type="NCBI Taxonomy" id="52"/>
    <lineage>
        <taxon>Bacteria</taxon>
        <taxon>Pseudomonadati</taxon>
        <taxon>Myxococcota</taxon>
        <taxon>Polyangia</taxon>
        <taxon>Polyangiales</taxon>
        <taxon>Polyangiaceae</taxon>
        <taxon>Chondromyces</taxon>
    </lineage>
</organism>
<dbReference type="InterPro" id="IPR017441">
    <property type="entry name" value="Protein_kinase_ATP_BS"/>
</dbReference>
<keyword evidence="1" id="KW-0808">Transferase</keyword>
<keyword evidence="7" id="KW-1133">Transmembrane helix</keyword>
<accession>A0A0K1E8H3</accession>
<evidence type="ECO:0000313" key="9">
    <source>
        <dbReference type="EMBL" id="AKT37155.1"/>
    </source>
</evidence>
<evidence type="ECO:0000256" key="1">
    <source>
        <dbReference type="ARBA" id="ARBA00022679"/>
    </source>
</evidence>
<dbReference type="PROSITE" id="PS00108">
    <property type="entry name" value="PROTEIN_KINASE_ST"/>
    <property type="match status" value="1"/>
</dbReference>